<protein>
    <recommendedName>
        <fullName evidence="4">Integrase</fullName>
    </recommendedName>
</protein>
<dbReference type="EMBL" id="BOVJ01000067">
    <property type="protein sequence ID" value="GIQ63620.1"/>
    <property type="molecule type" value="Genomic_DNA"/>
</dbReference>
<comment type="caution">
    <text evidence="2">The sequence shown here is derived from an EMBL/GenBank/DDBJ whole genome shotgun (WGS) entry which is preliminary data.</text>
</comment>
<gene>
    <name evidence="2" type="ORF">PACILC2_21880</name>
</gene>
<reference evidence="2 3" key="1">
    <citation type="submission" date="2021-04" db="EMBL/GenBank/DDBJ databases">
        <title>Draft genome sequence of Paenibacillus cisolokensis, LC2-13A.</title>
        <authorList>
            <person name="Uke A."/>
            <person name="Chhe C."/>
            <person name="Baramee S."/>
            <person name="Kosugi A."/>
        </authorList>
    </citation>
    <scope>NUCLEOTIDE SEQUENCE [LARGE SCALE GENOMIC DNA]</scope>
    <source>
        <strain evidence="2 3">LC2-13A</strain>
    </source>
</reference>
<proteinExistence type="predicted"/>
<name>A0ABQ4N648_9BACL</name>
<sequence length="64" mass="7360">MARKTKKTNEPLQRSITKNGKRYYVGISKDKNGYYAHTHRARSKSYPSKKDIPVSVLKFIESTG</sequence>
<evidence type="ECO:0000313" key="2">
    <source>
        <dbReference type="EMBL" id="GIQ63620.1"/>
    </source>
</evidence>
<evidence type="ECO:0000313" key="3">
    <source>
        <dbReference type="Proteomes" id="UP000680304"/>
    </source>
</evidence>
<evidence type="ECO:0000256" key="1">
    <source>
        <dbReference type="SAM" id="MobiDB-lite"/>
    </source>
</evidence>
<accession>A0ABQ4N648</accession>
<feature type="region of interest" description="Disordered" evidence="1">
    <location>
        <begin position="1"/>
        <end position="23"/>
    </location>
</feature>
<organism evidence="2 3">
    <name type="scientific">Paenibacillus cisolokensis</name>
    <dbReference type="NCBI Taxonomy" id="1658519"/>
    <lineage>
        <taxon>Bacteria</taxon>
        <taxon>Bacillati</taxon>
        <taxon>Bacillota</taxon>
        <taxon>Bacilli</taxon>
        <taxon>Bacillales</taxon>
        <taxon>Paenibacillaceae</taxon>
        <taxon>Paenibacillus</taxon>
    </lineage>
</organism>
<keyword evidence="3" id="KW-1185">Reference proteome</keyword>
<dbReference type="Proteomes" id="UP000680304">
    <property type="component" value="Unassembled WGS sequence"/>
</dbReference>
<evidence type="ECO:0008006" key="4">
    <source>
        <dbReference type="Google" id="ProtNLM"/>
    </source>
</evidence>